<dbReference type="NCBIfam" id="TIGR00229">
    <property type="entry name" value="sensory_box"/>
    <property type="match status" value="1"/>
</dbReference>
<dbReference type="Gene3D" id="3.30.450.20">
    <property type="entry name" value="PAS domain"/>
    <property type="match status" value="2"/>
</dbReference>
<gene>
    <name evidence="5" type="ORF">AVDCRST_MAG68-3770</name>
</gene>
<name>A0A6J4MAG1_9BACT</name>
<dbReference type="AlphaFoldDB" id="A0A6J4MAG1"/>
<dbReference type="InterPro" id="IPR035919">
    <property type="entry name" value="EAL_sf"/>
</dbReference>
<protein>
    <submittedName>
        <fullName evidence="5">Diguanylate cyclase/phosphodiesterase (GGDEF &amp; EAL domains) with PAS/PAC sensor(S)</fullName>
    </submittedName>
</protein>
<dbReference type="InterPro" id="IPR013655">
    <property type="entry name" value="PAS_fold_3"/>
</dbReference>
<dbReference type="CDD" id="cd01948">
    <property type="entry name" value="EAL"/>
    <property type="match status" value="1"/>
</dbReference>
<dbReference type="InterPro" id="IPR029787">
    <property type="entry name" value="Nucleotide_cyclase"/>
</dbReference>
<dbReference type="Pfam" id="PF00990">
    <property type="entry name" value="GGDEF"/>
    <property type="match status" value="1"/>
</dbReference>
<organism evidence="5">
    <name type="scientific">uncultured Gemmatimonadota bacterium</name>
    <dbReference type="NCBI Taxonomy" id="203437"/>
    <lineage>
        <taxon>Bacteria</taxon>
        <taxon>Pseudomonadati</taxon>
        <taxon>Gemmatimonadota</taxon>
        <taxon>environmental samples</taxon>
    </lineage>
</organism>
<dbReference type="InterPro" id="IPR013656">
    <property type="entry name" value="PAS_4"/>
</dbReference>
<dbReference type="SUPFAM" id="SSF141868">
    <property type="entry name" value="EAL domain-like"/>
    <property type="match status" value="1"/>
</dbReference>
<dbReference type="InterPro" id="IPR000014">
    <property type="entry name" value="PAS"/>
</dbReference>
<dbReference type="SMART" id="SM00267">
    <property type="entry name" value="GGDEF"/>
    <property type="match status" value="1"/>
</dbReference>
<evidence type="ECO:0000259" key="1">
    <source>
        <dbReference type="PROSITE" id="PS50112"/>
    </source>
</evidence>
<dbReference type="InterPro" id="IPR035965">
    <property type="entry name" value="PAS-like_dom_sf"/>
</dbReference>
<feature type="domain" description="GGDEF" evidence="4">
    <location>
        <begin position="300"/>
        <end position="433"/>
    </location>
</feature>
<dbReference type="InterPro" id="IPR052155">
    <property type="entry name" value="Biofilm_reg_signaling"/>
</dbReference>
<dbReference type="InterPro" id="IPR000160">
    <property type="entry name" value="GGDEF_dom"/>
</dbReference>
<dbReference type="Pfam" id="PF08447">
    <property type="entry name" value="PAS_3"/>
    <property type="match status" value="1"/>
</dbReference>
<dbReference type="Pfam" id="PF08448">
    <property type="entry name" value="PAS_4"/>
    <property type="match status" value="1"/>
</dbReference>
<dbReference type="NCBIfam" id="TIGR00254">
    <property type="entry name" value="GGDEF"/>
    <property type="match status" value="1"/>
</dbReference>
<sequence>MSTFPPLPGYTLFPPAEGVRAVREGPDPAELALRESEAYFRSLVENARDVIHVINADGTTRYITPSVRHLLGYAPEELIGGTALDLVHPDDREEATAALRLDRYAPGAGRGLEFRMGHRDGSWRIFEGVGTNLIDDPTVRGVIVNARDITGRKRAEEETARLASFPRGTPSPILECDATGAIRYANPAAEHAMRELGVDSARLLLPEDHPRIVRRALESGAGVRDVEVGVGGRVLAWLYHPQPALGAVHLFGEDVTERKQAAARLFHDAMHDALTGLPNRPFFMQRLTAALVRHERGETTAPAVLFLDLDRFKVVNDSLGHHVGDELLVAVAERLRGCVREQDTVARFGGDEFAVLMEELEGPACAARVAERIAVAVAAPVNLSGYEVFTGASVGIALANGARDRPEYLLRNADMAMYRAKGAGGARYELFDRAMHAQALARLQMETDLRRALGRGEFILHYQPIIALSSGRIIGVEALCRWQHPQQGLIAPGDFIATAEETGVIVPLGEWVLEEACARLAEWRREFAHARIAMSVNLSARQFAHAGLVSHIRGTLAASGLNPRHLKLELTESVLVEGGGSAGALLGELKALGIDLQLDDFGTGYSSLAYLHRFPIAALKIDRSFVSGMEADNAAAQLVRTIVGMARGLRLRVTAEGVETAAQLAQVRDAGCDFAQGFLISPPLDAPSMRALLAADPRWR</sequence>
<dbReference type="PROSITE" id="PS50887">
    <property type="entry name" value="GGDEF"/>
    <property type="match status" value="1"/>
</dbReference>
<dbReference type="Pfam" id="PF00563">
    <property type="entry name" value="EAL"/>
    <property type="match status" value="1"/>
</dbReference>
<reference evidence="5" key="1">
    <citation type="submission" date="2020-02" db="EMBL/GenBank/DDBJ databases">
        <authorList>
            <person name="Meier V. D."/>
        </authorList>
    </citation>
    <scope>NUCLEOTIDE SEQUENCE</scope>
    <source>
        <strain evidence="5">AVDCRST_MAG68</strain>
    </source>
</reference>
<feature type="domain" description="PAC" evidence="2">
    <location>
        <begin position="110"/>
        <end position="161"/>
    </location>
</feature>
<dbReference type="SUPFAM" id="SSF55073">
    <property type="entry name" value="Nucleotide cyclase"/>
    <property type="match status" value="1"/>
</dbReference>
<evidence type="ECO:0000259" key="3">
    <source>
        <dbReference type="PROSITE" id="PS50883"/>
    </source>
</evidence>
<dbReference type="FunFam" id="3.20.20.450:FF:000001">
    <property type="entry name" value="Cyclic di-GMP phosphodiesterase yahA"/>
    <property type="match status" value="1"/>
</dbReference>
<dbReference type="PROSITE" id="PS50883">
    <property type="entry name" value="EAL"/>
    <property type="match status" value="1"/>
</dbReference>
<proteinExistence type="predicted"/>
<dbReference type="PANTHER" id="PTHR44757">
    <property type="entry name" value="DIGUANYLATE CYCLASE DGCP"/>
    <property type="match status" value="1"/>
</dbReference>
<dbReference type="SUPFAM" id="SSF55785">
    <property type="entry name" value="PYP-like sensor domain (PAS domain)"/>
    <property type="match status" value="2"/>
</dbReference>
<dbReference type="Gene3D" id="3.20.20.450">
    <property type="entry name" value="EAL domain"/>
    <property type="match status" value="1"/>
</dbReference>
<evidence type="ECO:0000259" key="4">
    <source>
        <dbReference type="PROSITE" id="PS50887"/>
    </source>
</evidence>
<dbReference type="InterPro" id="IPR001633">
    <property type="entry name" value="EAL_dom"/>
</dbReference>
<dbReference type="SMART" id="SM00091">
    <property type="entry name" value="PAS"/>
    <property type="match status" value="2"/>
</dbReference>
<evidence type="ECO:0000313" key="5">
    <source>
        <dbReference type="EMBL" id="CAA9352628.1"/>
    </source>
</evidence>
<dbReference type="EMBL" id="CADCTW010000177">
    <property type="protein sequence ID" value="CAA9352628.1"/>
    <property type="molecule type" value="Genomic_DNA"/>
</dbReference>
<dbReference type="Gene3D" id="3.30.70.270">
    <property type="match status" value="1"/>
</dbReference>
<dbReference type="PROSITE" id="PS50113">
    <property type="entry name" value="PAC"/>
    <property type="match status" value="1"/>
</dbReference>
<dbReference type="CDD" id="cd00130">
    <property type="entry name" value="PAS"/>
    <property type="match status" value="1"/>
</dbReference>
<dbReference type="PROSITE" id="PS50112">
    <property type="entry name" value="PAS"/>
    <property type="match status" value="1"/>
</dbReference>
<dbReference type="PANTHER" id="PTHR44757:SF2">
    <property type="entry name" value="BIOFILM ARCHITECTURE MAINTENANCE PROTEIN MBAA"/>
    <property type="match status" value="1"/>
</dbReference>
<dbReference type="InterPro" id="IPR043128">
    <property type="entry name" value="Rev_trsase/Diguanyl_cyclase"/>
</dbReference>
<feature type="domain" description="PAS" evidence="1">
    <location>
        <begin position="36"/>
        <end position="100"/>
    </location>
</feature>
<dbReference type="InterPro" id="IPR000700">
    <property type="entry name" value="PAS-assoc_C"/>
</dbReference>
<accession>A0A6J4MAG1</accession>
<dbReference type="CDD" id="cd01949">
    <property type="entry name" value="GGDEF"/>
    <property type="match status" value="1"/>
</dbReference>
<evidence type="ECO:0000259" key="2">
    <source>
        <dbReference type="PROSITE" id="PS50113"/>
    </source>
</evidence>
<feature type="domain" description="EAL" evidence="3">
    <location>
        <begin position="442"/>
        <end position="697"/>
    </location>
</feature>
<dbReference type="SMART" id="SM00052">
    <property type="entry name" value="EAL"/>
    <property type="match status" value="1"/>
</dbReference>